<evidence type="ECO:0000313" key="5">
    <source>
        <dbReference type="Proteomes" id="UP000765509"/>
    </source>
</evidence>
<dbReference type="OrthoDB" id="275227at2759"/>
<comment type="function">
    <text evidence="1">Component of the mitochondrial ribosome (mitoribosome), a dedicated translation machinery responsible for the synthesis of mitochondrial genome-encoded proteins, including at least some of the essential transmembrane subunits of the mitochondrial respiratory chain. The mitoribosomes are attached to the mitochondrial inner membrane and translation products are cotranslationally integrated into the membrane.</text>
</comment>
<dbReference type="SUPFAM" id="SSF54719">
    <property type="entry name" value="Fe,Mn superoxide dismutase (SOD), C-terminal domain"/>
    <property type="match status" value="1"/>
</dbReference>
<feature type="domain" description="Manganese/iron superoxide dismutase C-terminal" evidence="3">
    <location>
        <begin position="254"/>
        <end position="307"/>
    </location>
</feature>
<dbReference type="GO" id="GO:0005737">
    <property type="term" value="C:cytoplasm"/>
    <property type="evidence" value="ECO:0007669"/>
    <property type="project" value="TreeGrafter"/>
</dbReference>
<comment type="caution">
    <text evidence="4">The sequence shown here is derived from an EMBL/GenBank/DDBJ whole genome shotgun (WGS) entry which is preliminary data.</text>
</comment>
<evidence type="ECO:0000256" key="2">
    <source>
        <dbReference type="SAM" id="MobiDB-lite"/>
    </source>
</evidence>
<evidence type="ECO:0000256" key="1">
    <source>
        <dbReference type="ARBA" id="ARBA00037226"/>
    </source>
</evidence>
<evidence type="ECO:0000313" key="4">
    <source>
        <dbReference type="EMBL" id="MBW0550594.1"/>
    </source>
</evidence>
<dbReference type="PANTHER" id="PTHR43595">
    <property type="entry name" value="37S RIBOSOMAL PROTEIN S26, MITOCHONDRIAL"/>
    <property type="match status" value="1"/>
</dbReference>
<feature type="domain" description="Manganese/iron superoxide dismutase C-terminal" evidence="3">
    <location>
        <begin position="350"/>
        <end position="395"/>
    </location>
</feature>
<evidence type="ECO:0000259" key="3">
    <source>
        <dbReference type="Pfam" id="PF02777"/>
    </source>
</evidence>
<name>A0A9Q3P6T3_9BASI</name>
<dbReference type="EMBL" id="AVOT02056226">
    <property type="protein sequence ID" value="MBW0550594.1"/>
    <property type="molecule type" value="Genomic_DNA"/>
</dbReference>
<keyword evidence="5" id="KW-1185">Reference proteome</keyword>
<feature type="region of interest" description="Disordered" evidence="2">
    <location>
        <begin position="36"/>
        <end position="66"/>
    </location>
</feature>
<reference evidence="4" key="1">
    <citation type="submission" date="2021-03" db="EMBL/GenBank/DDBJ databases">
        <title>Draft genome sequence of rust myrtle Austropuccinia psidii MF-1, a brazilian biotype.</title>
        <authorList>
            <person name="Quecine M.C."/>
            <person name="Pachon D.M.R."/>
            <person name="Bonatelli M.L."/>
            <person name="Correr F.H."/>
            <person name="Franceschini L.M."/>
            <person name="Leite T.F."/>
            <person name="Margarido G.R.A."/>
            <person name="Almeida C.A."/>
            <person name="Ferrarezi J.A."/>
            <person name="Labate C.A."/>
        </authorList>
    </citation>
    <scope>NUCLEOTIDE SEQUENCE</scope>
    <source>
        <strain evidence="4">MF-1</strain>
    </source>
</reference>
<dbReference type="Pfam" id="PF02777">
    <property type="entry name" value="Sod_Fe_C"/>
    <property type="match status" value="2"/>
</dbReference>
<sequence length="408" mass="45163">MNKVKIQSKKLEENPLENFKSKSEIRIKVLKKINPPGREDVASRTRPAPRIAMGNRHGGTTSGTQTAETVGWEQALDLQERVECFDLFGLERFLAPQLWPFLLAAALSACTSPEKAKSGRNSPKLKSINIEQLHCQCPPVSQPLCYRPSCDGRRAVCVPLPPLLILQNRSVHSMPQLRHEGEFAANGIPGFMSPDAYRNTTFAQMDTVTLVKSYAKERKMAPVFNYASMAHNNHFFFNGLSPVEVPIPNKLLVDMTESGSSPESLKQDFLAAASAQFGGGFVWLVSDNKNGLLRILNTYSAGTPYSEAFARQQPVDTNTEPVRKSTGWLNTEALGDRGGSVNVAPGGLAVTPLLCVNTWEHAWLFDYGFGGEAGGGKDEYLERWWDRVDWNLVENAHKEAPGYPARMR</sequence>
<dbReference type="InterPro" id="IPR019832">
    <property type="entry name" value="Mn/Fe_SOD_C"/>
</dbReference>
<dbReference type="InterPro" id="IPR036314">
    <property type="entry name" value="SOD_C_sf"/>
</dbReference>
<accession>A0A9Q3P6T3</accession>
<dbReference type="Gene3D" id="3.55.40.20">
    <property type="entry name" value="Iron/manganese superoxide dismutase, C-terminal domain"/>
    <property type="match status" value="1"/>
</dbReference>
<dbReference type="InterPro" id="IPR036324">
    <property type="entry name" value="Mn/Fe_SOD_N_sf"/>
</dbReference>
<dbReference type="PANTHER" id="PTHR43595:SF2">
    <property type="entry name" value="SMALL RIBOSOMAL SUBUNIT PROTEIN MS42"/>
    <property type="match status" value="1"/>
</dbReference>
<protein>
    <recommendedName>
        <fullName evidence="3">Manganese/iron superoxide dismutase C-terminal domain-containing protein</fullName>
    </recommendedName>
</protein>
<dbReference type="SUPFAM" id="SSF46609">
    <property type="entry name" value="Fe,Mn superoxide dismutase (SOD), N-terminal domain"/>
    <property type="match status" value="1"/>
</dbReference>
<dbReference type="Proteomes" id="UP000765509">
    <property type="component" value="Unassembled WGS sequence"/>
</dbReference>
<dbReference type="GO" id="GO:0046872">
    <property type="term" value="F:metal ion binding"/>
    <property type="evidence" value="ECO:0007669"/>
    <property type="project" value="InterPro"/>
</dbReference>
<dbReference type="AlphaFoldDB" id="A0A9Q3P6T3"/>
<gene>
    <name evidence="4" type="ORF">O181_090309</name>
</gene>
<dbReference type="GO" id="GO:0004784">
    <property type="term" value="F:superoxide dismutase activity"/>
    <property type="evidence" value="ECO:0007669"/>
    <property type="project" value="InterPro"/>
</dbReference>
<organism evidence="4 5">
    <name type="scientific">Austropuccinia psidii MF-1</name>
    <dbReference type="NCBI Taxonomy" id="1389203"/>
    <lineage>
        <taxon>Eukaryota</taxon>
        <taxon>Fungi</taxon>
        <taxon>Dikarya</taxon>
        <taxon>Basidiomycota</taxon>
        <taxon>Pucciniomycotina</taxon>
        <taxon>Pucciniomycetes</taxon>
        <taxon>Pucciniales</taxon>
        <taxon>Sphaerophragmiaceae</taxon>
        <taxon>Austropuccinia</taxon>
    </lineage>
</organism>
<proteinExistence type="predicted"/>